<evidence type="ECO:0000256" key="14">
    <source>
        <dbReference type="ARBA" id="ARBA00053024"/>
    </source>
</evidence>
<comment type="caution">
    <text evidence="21">The sequence shown here is derived from an EMBL/GenBank/DDBJ whole genome shotgun (WGS) entry which is preliminary data.</text>
</comment>
<dbReference type="InterPro" id="IPR017927">
    <property type="entry name" value="FAD-bd_FR_type"/>
</dbReference>
<evidence type="ECO:0000256" key="17">
    <source>
        <dbReference type="ARBA" id="ARBA00076877"/>
    </source>
</evidence>
<dbReference type="SUPFAM" id="SSF63380">
    <property type="entry name" value="Riboflavin synthase domain-like"/>
    <property type="match status" value="1"/>
</dbReference>
<dbReference type="Pfam" id="PF01855">
    <property type="entry name" value="POR_N"/>
    <property type="match status" value="1"/>
</dbReference>
<dbReference type="Gene3D" id="3.40.920.10">
    <property type="entry name" value="Pyruvate-ferredoxin oxidoreductase, PFOR, domain III"/>
    <property type="match status" value="1"/>
</dbReference>
<evidence type="ECO:0000256" key="16">
    <source>
        <dbReference type="ARBA" id="ARBA00067011"/>
    </source>
</evidence>
<dbReference type="InterPro" id="IPR002869">
    <property type="entry name" value="Pyrv_flavodox_OxRed_cen"/>
</dbReference>
<keyword evidence="7" id="KW-0479">Metal-binding</keyword>
<protein>
    <recommendedName>
        <fullName evidence="16">pyruvate dehydrogenase (NADP(+))</fullName>
        <ecNumber evidence="16">1.2.1.51</ecNumber>
    </recommendedName>
    <alternativeName>
        <fullName evidence="17">Pyruvate:NADP(+) oxidoreductase</fullName>
    </alternativeName>
</protein>
<dbReference type="InterPro" id="IPR029061">
    <property type="entry name" value="THDP-binding"/>
</dbReference>
<dbReference type="Gene3D" id="4.10.780.10">
    <property type="entry name" value="Pyruvate-flavodoxin oxidoreductase, EKR domain"/>
    <property type="match status" value="1"/>
</dbReference>
<dbReference type="EMBL" id="LRBS01000067">
    <property type="protein sequence ID" value="OII76317.1"/>
    <property type="molecule type" value="Genomic_DNA"/>
</dbReference>
<dbReference type="SUPFAM" id="SSF53323">
    <property type="entry name" value="Pyruvate-ferredoxin oxidoreductase, PFOR, domain III"/>
    <property type="match status" value="1"/>
</dbReference>
<feature type="domain" description="FAD-binding FR-type" evidence="20">
    <location>
        <begin position="1504"/>
        <end position="1770"/>
    </location>
</feature>
<evidence type="ECO:0000256" key="11">
    <source>
        <dbReference type="ARBA" id="ARBA00023002"/>
    </source>
</evidence>
<dbReference type="GO" id="GO:0051539">
    <property type="term" value="F:4 iron, 4 sulfur cluster binding"/>
    <property type="evidence" value="ECO:0007669"/>
    <property type="project" value="UniProtKB-KW"/>
</dbReference>
<dbReference type="PROSITE" id="PS50902">
    <property type="entry name" value="FLAVODOXIN_LIKE"/>
    <property type="match status" value="1"/>
</dbReference>
<dbReference type="PROSITE" id="PS51384">
    <property type="entry name" value="FAD_FR"/>
    <property type="match status" value="1"/>
</dbReference>
<dbReference type="Pfam" id="PF00175">
    <property type="entry name" value="NAD_binding_1"/>
    <property type="match status" value="1"/>
</dbReference>
<dbReference type="FunFam" id="3.30.70.20:FF:000022">
    <property type="entry name" value="Pyruvate:ferredoxin (Flavodoxin) oxidoreductase"/>
    <property type="match status" value="1"/>
</dbReference>
<dbReference type="Gene3D" id="3.40.50.920">
    <property type="match status" value="1"/>
</dbReference>
<dbReference type="InterPro" id="IPR029039">
    <property type="entry name" value="Flavoprotein-like_sf"/>
</dbReference>
<dbReference type="SUPFAM" id="SSF52218">
    <property type="entry name" value="Flavoproteins"/>
    <property type="match status" value="1"/>
</dbReference>
<dbReference type="SUPFAM" id="SSF54862">
    <property type="entry name" value="4Fe-4S ferredoxins"/>
    <property type="match status" value="1"/>
</dbReference>
<dbReference type="InterPro" id="IPR033412">
    <property type="entry name" value="PFOR_II"/>
</dbReference>
<dbReference type="Pfam" id="PF10371">
    <property type="entry name" value="EKR"/>
    <property type="match status" value="1"/>
</dbReference>
<evidence type="ECO:0000256" key="9">
    <source>
        <dbReference type="ARBA" id="ARBA00022857"/>
    </source>
</evidence>
<keyword evidence="4" id="KW-0004">4Fe-4S</keyword>
<dbReference type="OrthoDB" id="1688044at2759"/>
<sequence length="1944" mass="220433">MKSEIVDGCIAACHIAYACSEVAFIYPITPSSSISEAADSWMVRGKKNLFDQVVSVVEMQSEMGSAGALHGSLCVGCVTTTFTASQGLLLMIPNMYKIAGELWPCVFHVTARALATSSLSIFGDHNDIMAARQTGWAFLGAMTVQEVMDLALVAHISTLESSVPFVHFFDGFRTSHELQKIEMIDYDTIKALYPYDKLRAFRSRALNPTHPVLRGTATSSDVYFQTVESRNAYYDAIPTIVQNVMNKVAKYTGRQYNLFDYYGYKEAEYVIVVMGSGGLTIEEMIEYLIKESNEKVGVIKVRLFRPWSPDAFAKVLPTTVRRITVLERCKESGALGEPLYLDVSTSIMRIMQSDSRYKNISVIGGRYGLASKEFTPGMALSIWENMRSEDPIQNFSVGINDDVTFKSLQIRQPKLDLLTDETRQCMFWGLGSDGTVSANKNAIKIIGESTDLFVQGYFAYDAKKAGGATMSHLRFGPKPIKSPYLLQRCDYIAVHHPSYIYKFDVLENIKENGIFVLNCSWKSVDKISEELPARIKTIIARNNIRIYVVDAQDVAIRANLGRRINNILMVVFFRLANIIPFEEAINLIKDAIQKSYSKKGEAVVKSNWRAVDLALESLIEVKYNRDTWLSSFSNQIVGNNYEISKGIVEEYSYSKTTSETSTCESPFSKKQIRISINEKPDLDKFVSDVLEPVNALKGDNLPVSAFDPSGVVPLGTTAFEKRGIAISIPIVDMNKCTQCNYCSIVCPHAAIRPFLLEEVEFEEAPKSMHISRAKGGAEFSSYYYRIQVAPLDCTGCELCVHACPDDALHMEPLQMVRNQEIPHWNYLVKLPNHGYKFDKSTVKGSQFQKPLLEFSAACEGCGETPYIKLLTQLFGERMVIANATGCSSIWGASFPSVPYTVTDKGYGPAWGNSLFEDNAEYGLGMVVGYRQRRTKMEALIKEFLDKPDNQKFKNIHEKSAIKDIYLKFEDYLRSWLKNMNEGDVCQYLYERITTIEENLECNKFDILLSDEHLEMLRKIYQDRDLFPKISHWIVGGDGWAYDIGYAGLDHVLAYGEDVNILILDTEVYSNTGGQTSKSTPFGAVAKFSQGGNLRQKKDLGLIAMEYGSVYVASIALGANYQQTIRSLMEAERYPGTSLIIAYSTCIEHGYDKYTLQQESVKLAVESGYWPLYRFNPQLLKFDEINNTIVTLSTGFTLDSKKIKADISQFLKRENRFLQLLRSNPELASIAQSRLKIYSDRRFQHMKNLSENLSVTSLKDQVKKLKDRLLALQNGEAGGGNLKLQFERNIHILYGTETGNSEDVALYIQAQLKSRGYTSTVCNLDDIDIDEFLDPSQYSSFILVTSTAGQGEFPGSSKILYESLEKRYIELLSNGEDVKSLCNFMQYGVFGLGDSTYVYFNEAAKKWDKLLSDCGAVRIGRMGLGDDQSDEKYETDLIEWLPDYLQLISAPEPSNTDDQPKEPLYNVQIIENIYRNDQLNIQTGTLHAINYEGNCDIPYTPVLPPNSILLPLIENTRITSLDHDRDVRHLVFDLSDDSLHKNNLRYNLGDSLALYAQNDFEEAKKACEFFGFNPYSIIEINLNQIETNKNIKVNQRYLSIFGMKMTILQLFIECLDLWGKPGRRFYHEFYRYCSGSEKEYAKRWSQSEGKSLIQEFQSETKTFIDMFYLYPSAKPSLSQLLDLVPFIKPRYYSIASSYKYVNHSKIELCVGIVDWNTSSGILKYGQCTGFINRLPKLFSKKSNEGIISDTSNFDIVPVLPCSLKSSAFNLPKDNMSPIIMACMGTGLAPFRAFIQYKYYVKTVLRQEIGPVILYFGCRYKNKDYLYREELEQYVNDGVITSLNVAFSRDPIEKKKQKPYKDNCIRYRQKVYVQRIMEENSVELYENLIDKEGYFYLCGTRQVPIDIRKAIVNIIMSQDSSTTEESANEILNGLQIKGRYNVEAWS</sequence>
<dbReference type="InterPro" id="IPR009014">
    <property type="entry name" value="Transketo_C/PFOR_II"/>
</dbReference>
<dbReference type="GO" id="GO:0022900">
    <property type="term" value="P:electron transport chain"/>
    <property type="evidence" value="ECO:0007669"/>
    <property type="project" value="InterPro"/>
</dbReference>
<comment type="similarity">
    <text evidence="15">In the N-terminal section; belongs to the pyruvate:ferredoxin/flavodoxin oxidoreductase family.</text>
</comment>
<dbReference type="InterPro" id="IPR039261">
    <property type="entry name" value="FNR_nucleotide-bd"/>
</dbReference>
<dbReference type="CDD" id="cd03377">
    <property type="entry name" value="TPP_PFOR_PNO"/>
    <property type="match status" value="1"/>
</dbReference>
<keyword evidence="8" id="KW-0274">FAD</keyword>
<dbReference type="Gene3D" id="1.20.990.10">
    <property type="entry name" value="NADPH-cytochrome p450 Reductase, Chain A, domain 3"/>
    <property type="match status" value="1"/>
</dbReference>
<dbReference type="Gene3D" id="3.40.50.360">
    <property type="match status" value="1"/>
</dbReference>
<dbReference type="InterPro" id="IPR002880">
    <property type="entry name" value="Pyrv_Fd/Flavodoxin_OxRdtase_N"/>
</dbReference>
<dbReference type="GO" id="GO:0005506">
    <property type="term" value="F:iron ion binding"/>
    <property type="evidence" value="ECO:0007669"/>
    <property type="project" value="InterPro"/>
</dbReference>
<dbReference type="InterPro" id="IPR011766">
    <property type="entry name" value="TPP_enzyme_TPP-bd"/>
</dbReference>
<dbReference type="InterPro" id="IPR017938">
    <property type="entry name" value="Riboflavin_synthase-like_b-brl"/>
</dbReference>
<dbReference type="Gene3D" id="3.40.50.80">
    <property type="entry name" value="Nucleotide-binding domain of ferredoxin-NADP reductase (FNR) module"/>
    <property type="match status" value="1"/>
</dbReference>
<dbReference type="GO" id="GO:0010181">
    <property type="term" value="F:FMN binding"/>
    <property type="evidence" value="ECO:0007669"/>
    <property type="project" value="InterPro"/>
</dbReference>
<keyword evidence="3" id="KW-0813">Transport</keyword>
<dbReference type="SUPFAM" id="SSF52518">
    <property type="entry name" value="Thiamin diphosphate-binding fold (THDP-binding)"/>
    <property type="match status" value="2"/>
</dbReference>
<evidence type="ECO:0000256" key="2">
    <source>
        <dbReference type="ARBA" id="ARBA00001974"/>
    </source>
</evidence>
<dbReference type="InterPro" id="IPR019752">
    <property type="entry name" value="Pyrv/ketoisovalerate_OxRed_cat"/>
</dbReference>
<dbReference type="SUPFAM" id="SSF52922">
    <property type="entry name" value="TK C-terminal domain-like"/>
    <property type="match status" value="1"/>
</dbReference>
<feature type="domain" description="4Fe-4S ferredoxin-type" evidence="19">
    <location>
        <begin position="784"/>
        <end position="813"/>
    </location>
</feature>
<dbReference type="SMART" id="SM00890">
    <property type="entry name" value="EKR"/>
    <property type="match status" value="1"/>
</dbReference>
<evidence type="ECO:0000256" key="13">
    <source>
        <dbReference type="ARBA" id="ARBA00023014"/>
    </source>
</evidence>
<reference evidence="21 22" key="1">
    <citation type="submission" date="2016-10" db="EMBL/GenBank/DDBJ databases">
        <title>Reductive evolution of mitochondrial metabolism and differential evolution of invasion-related proteins in Cryptosporidium.</title>
        <authorList>
            <person name="Liu S."/>
            <person name="Roellig D.M."/>
            <person name="Guo Y."/>
            <person name="Li N."/>
            <person name="Frace M.A."/>
            <person name="Tang K."/>
            <person name="Zhang L."/>
            <person name="Feng Y."/>
            <person name="Xiao L."/>
        </authorList>
    </citation>
    <scope>NUCLEOTIDE SEQUENCE [LARGE SCALE GENOMIC DNA]</scope>
    <source>
        <strain evidence="21">30847</strain>
    </source>
</reference>
<dbReference type="FunFam" id="3.40.50.970:FF:000012">
    <property type="entry name" value="Pyruvate:ferredoxin (Flavodoxin) oxidoreductase"/>
    <property type="match status" value="1"/>
</dbReference>
<dbReference type="PANTHER" id="PTHR32154">
    <property type="entry name" value="PYRUVATE-FLAVODOXIN OXIDOREDUCTASE-RELATED"/>
    <property type="match status" value="1"/>
</dbReference>
<keyword evidence="9" id="KW-0521">NADP</keyword>
<dbReference type="InterPro" id="IPR017896">
    <property type="entry name" value="4Fe4S_Fe-S-bd"/>
</dbReference>
<dbReference type="PROSITE" id="PS51379">
    <property type="entry name" value="4FE4S_FER_2"/>
    <property type="match status" value="2"/>
</dbReference>
<dbReference type="FunFam" id="3.40.50.970:FF:000041">
    <property type="entry name" value="Pyruvate:ferredoxin (Flavodoxin) oxidoreductase"/>
    <property type="match status" value="1"/>
</dbReference>
<dbReference type="GO" id="GO:0050243">
    <property type="term" value="F:pyruvate dehydrogenase (NADP+) activity"/>
    <property type="evidence" value="ECO:0007669"/>
    <property type="project" value="UniProtKB-EC"/>
</dbReference>
<dbReference type="InterPro" id="IPR037112">
    <property type="entry name" value="Pyrv-flavodox_OxR_EKR_sf"/>
</dbReference>
<evidence type="ECO:0000256" key="3">
    <source>
        <dbReference type="ARBA" id="ARBA00022448"/>
    </source>
</evidence>
<dbReference type="InterPro" id="IPR017900">
    <property type="entry name" value="4Fe4S_Fe_S_CS"/>
</dbReference>
<dbReference type="InterPro" id="IPR008254">
    <property type="entry name" value="Flavodoxin/NO_synth"/>
</dbReference>
<dbReference type="Pfam" id="PF00667">
    <property type="entry name" value="FAD_binding_1"/>
    <property type="match status" value="1"/>
</dbReference>
<evidence type="ECO:0000259" key="19">
    <source>
        <dbReference type="PROSITE" id="PS51379"/>
    </source>
</evidence>
<dbReference type="Pfam" id="PF17147">
    <property type="entry name" value="PFOR_II"/>
    <property type="match status" value="1"/>
</dbReference>
<evidence type="ECO:0000256" key="12">
    <source>
        <dbReference type="ARBA" id="ARBA00023004"/>
    </source>
</evidence>
<dbReference type="Gene3D" id="3.40.50.970">
    <property type="match status" value="2"/>
</dbReference>
<dbReference type="PROSITE" id="PS51257">
    <property type="entry name" value="PROKAR_LIPOPROTEIN"/>
    <property type="match status" value="1"/>
</dbReference>
<evidence type="ECO:0000313" key="22">
    <source>
        <dbReference type="Proteomes" id="UP000186804"/>
    </source>
</evidence>
<keyword evidence="13" id="KW-0411">Iron-sulfur</keyword>
<dbReference type="InterPro" id="IPR001433">
    <property type="entry name" value="OxRdtase_FAD/NAD-bd"/>
</dbReference>
<dbReference type="InterPro" id="IPR001709">
    <property type="entry name" value="Flavoprot_Pyr_Nucl_cyt_Rdtase"/>
</dbReference>
<keyword evidence="21" id="KW-0670">Pyruvate</keyword>
<comment type="cofactor">
    <cofactor evidence="2">
        <name>FAD</name>
        <dbReference type="ChEBI" id="CHEBI:57692"/>
    </cofactor>
</comment>
<evidence type="ECO:0000256" key="1">
    <source>
        <dbReference type="ARBA" id="ARBA00001917"/>
    </source>
</evidence>
<dbReference type="Pfam" id="PF00258">
    <property type="entry name" value="Flavodoxin_1"/>
    <property type="match status" value="1"/>
</dbReference>
<evidence type="ECO:0000259" key="18">
    <source>
        <dbReference type="PROSITE" id="PS50902"/>
    </source>
</evidence>
<dbReference type="FunFam" id="3.40.920.10:FF:000001">
    <property type="entry name" value="Pyruvate:ferredoxin (Flavodoxin) oxidoreductase"/>
    <property type="match status" value="1"/>
</dbReference>
<evidence type="ECO:0000256" key="6">
    <source>
        <dbReference type="ARBA" id="ARBA00022643"/>
    </source>
</evidence>
<evidence type="ECO:0000256" key="4">
    <source>
        <dbReference type="ARBA" id="ARBA00022485"/>
    </source>
</evidence>
<dbReference type="Pfam" id="PF12838">
    <property type="entry name" value="Fer4_7"/>
    <property type="match status" value="1"/>
</dbReference>
<dbReference type="GO" id="GO:0006979">
    <property type="term" value="P:response to oxidative stress"/>
    <property type="evidence" value="ECO:0007669"/>
    <property type="project" value="TreeGrafter"/>
</dbReference>
<dbReference type="SUPFAM" id="SSF52343">
    <property type="entry name" value="Ferredoxin reductase-like, C-terminal NADP-linked domain"/>
    <property type="match status" value="1"/>
</dbReference>
<organism evidence="21 22">
    <name type="scientific">Cryptosporidium andersoni</name>
    <dbReference type="NCBI Taxonomy" id="117008"/>
    <lineage>
        <taxon>Eukaryota</taxon>
        <taxon>Sar</taxon>
        <taxon>Alveolata</taxon>
        <taxon>Apicomplexa</taxon>
        <taxon>Conoidasida</taxon>
        <taxon>Coccidia</taxon>
        <taxon>Eucoccidiorida</taxon>
        <taxon>Eimeriorina</taxon>
        <taxon>Cryptosporidiidae</taxon>
        <taxon>Cryptosporidium</taxon>
    </lineage>
</organism>
<dbReference type="GeneID" id="92365260"/>
<keyword evidence="5" id="KW-0285">Flavoprotein</keyword>
<dbReference type="Pfam" id="PF01558">
    <property type="entry name" value="POR"/>
    <property type="match status" value="1"/>
</dbReference>
<feature type="domain" description="Flavodoxin-like" evidence="18">
    <location>
        <begin position="1289"/>
        <end position="1444"/>
    </location>
</feature>
<evidence type="ECO:0000256" key="5">
    <source>
        <dbReference type="ARBA" id="ARBA00022630"/>
    </source>
</evidence>
<dbReference type="Pfam" id="PF02775">
    <property type="entry name" value="TPP_enzyme_C"/>
    <property type="match status" value="1"/>
</dbReference>
<dbReference type="InterPro" id="IPR001094">
    <property type="entry name" value="Flavdoxin-like"/>
</dbReference>
<dbReference type="FunFam" id="3.40.50.920:FF:000007">
    <property type="entry name" value="Pyruvate:ferredoxin (Flavodoxin) oxidoreductase"/>
    <property type="match status" value="1"/>
</dbReference>
<keyword evidence="22" id="KW-1185">Reference proteome</keyword>
<dbReference type="PROSITE" id="PS00198">
    <property type="entry name" value="4FE4S_FER_1"/>
    <property type="match status" value="2"/>
</dbReference>
<accession>A0A1J4MTU6</accession>
<dbReference type="CDD" id="cd07034">
    <property type="entry name" value="TPP_PYR_PFOR_IOR-alpha_like"/>
    <property type="match status" value="1"/>
</dbReference>
<dbReference type="PRINTS" id="PR00369">
    <property type="entry name" value="FLAVODOXIN"/>
</dbReference>
<dbReference type="InterPro" id="IPR019456">
    <property type="entry name" value="Pyrv-flavodox_OxRtase_EKR"/>
</dbReference>
<dbReference type="InterPro" id="IPR050722">
    <property type="entry name" value="Pyruvate:ferred/Flavod_OxRd"/>
</dbReference>
<dbReference type="PRINTS" id="PR00371">
    <property type="entry name" value="FPNCR"/>
</dbReference>
<proteinExistence type="inferred from homology"/>
<evidence type="ECO:0000256" key="8">
    <source>
        <dbReference type="ARBA" id="ARBA00022827"/>
    </source>
</evidence>
<dbReference type="VEuPathDB" id="CryptoDB:cand_010750"/>
<keyword evidence="12" id="KW-0408">Iron</keyword>
<evidence type="ECO:0000256" key="10">
    <source>
        <dbReference type="ARBA" id="ARBA00022982"/>
    </source>
</evidence>
<keyword evidence="6" id="KW-0288">FMN</keyword>
<dbReference type="InterPro" id="IPR003097">
    <property type="entry name" value="CysJ-like_FAD-binding"/>
</dbReference>
<dbReference type="NCBIfam" id="TIGR02176">
    <property type="entry name" value="pyruv_ox_red"/>
    <property type="match status" value="1"/>
</dbReference>
<dbReference type="GO" id="GO:0030976">
    <property type="term" value="F:thiamine pyrophosphate binding"/>
    <property type="evidence" value="ECO:0007669"/>
    <property type="project" value="InterPro"/>
</dbReference>
<evidence type="ECO:0000256" key="7">
    <source>
        <dbReference type="ARBA" id="ARBA00022723"/>
    </source>
</evidence>
<dbReference type="InterPro" id="IPR023173">
    <property type="entry name" value="NADPH_Cyt_P450_Rdtase_alpha"/>
</dbReference>
<dbReference type="Gene3D" id="2.40.30.10">
    <property type="entry name" value="Translation factors"/>
    <property type="match status" value="1"/>
</dbReference>
<comment type="catalytic activity">
    <reaction evidence="14">
        <text>pyruvate + NADP(+) + CoA = acetyl-CoA + CO2 + NADPH</text>
        <dbReference type="Rhea" id="RHEA:17425"/>
        <dbReference type="ChEBI" id="CHEBI:15361"/>
        <dbReference type="ChEBI" id="CHEBI:16526"/>
        <dbReference type="ChEBI" id="CHEBI:57287"/>
        <dbReference type="ChEBI" id="CHEBI:57288"/>
        <dbReference type="ChEBI" id="CHEBI:57783"/>
        <dbReference type="ChEBI" id="CHEBI:58349"/>
        <dbReference type="EC" id="1.2.1.51"/>
    </reaction>
</comment>
<evidence type="ECO:0000313" key="21">
    <source>
        <dbReference type="EMBL" id="OII76317.1"/>
    </source>
</evidence>
<dbReference type="InterPro" id="IPR011895">
    <property type="entry name" value="Pyrv_flavodox_OxRed"/>
</dbReference>
<evidence type="ECO:0000256" key="15">
    <source>
        <dbReference type="ARBA" id="ARBA00061065"/>
    </source>
</evidence>
<dbReference type="Proteomes" id="UP000186804">
    <property type="component" value="Unassembled WGS sequence"/>
</dbReference>
<gene>
    <name evidence="21" type="ORF">cand_010750</name>
</gene>
<dbReference type="Gene3D" id="3.30.70.20">
    <property type="match status" value="1"/>
</dbReference>
<dbReference type="RefSeq" id="XP_067068163.1">
    <property type="nucleotide sequence ID" value="XM_067211314.1"/>
</dbReference>
<keyword evidence="11" id="KW-0560">Oxidoreductase</keyword>
<keyword evidence="10" id="KW-0249">Electron transport</keyword>
<comment type="cofactor">
    <cofactor evidence="1">
        <name>FMN</name>
        <dbReference type="ChEBI" id="CHEBI:58210"/>
    </cofactor>
</comment>
<dbReference type="PANTHER" id="PTHR32154:SF0">
    <property type="entry name" value="PYRUVATE-FLAVODOXIN OXIDOREDUCTASE-RELATED"/>
    <property type="match status" value="1"/>
</dbReference>
<name>A0A1J4MTU6_9CRYT</name>
<feature type="domain" description="4Fe-4S ferredoxin-type" evidence="19">
    <location>
        <begin position="727"/>
        <end position="756"/>
    </location>
</feature>
<dbReference type="EC" id="1.2.1.51" evidence="16"/>
<evidence type="ECO:0000259" key="20">
    <source>
        <dbReference type="PROSITE" id="PS51384"/>
    </source>
</evidence>